<evidence type="ECO:0000256" key="1">
    <source>
        <dbReference type="SAM" id="MobiDB-lite"/>
    </source>
</evidence>
<name>A0A0F9KIM6_9ZZZZ</name>
<proteinExistence type="predicted"/>
<gene>
    <name evidence="2" type="ORF">LCGC14_1326290</name>
</gene>
<accession>A0A0F9KIM6</accession>
<feature type="region of interest" description="Disordered" evidence="1">
    <location>
        <begin position="1"/>
        <end position="51"/>
    </location>
</feature>
<evidence type="ECO:0000313" key="2">
    <source>
        <dbReference type="EMBL" id="KKM81788.1"/>
    </source>
</evidence>
<protein>
    <submittedName>
        <fullName evidence="2">Uncharacterized protein</fullName>
    </submittedName>
</protein>
<dbReference type="EMBL" id="LAZR01007964">
    <property type="protein sequence ID" value="KKM81788.1"/>
    <property type="molecule type" value="Genomic_DNA"/>
</dbReference>
<sequence>MPPKSQFGIQQFDTSKKNTLLGQPSNSRFSQLLSPGRASSTGPSGAGRISQSVLNSRRIQAQRKTQRAANLAAIPKRSGTFTLGRSLTGGSSGLGGLGGLASPAGQTVTTPRGPSAEVIQGLQGLVSDYNKSSGAANKANEERYQQLLGLSDQDIGQKGTKKTFERMYSFAGRRGGAEMGRTQGAFKQMLNLTRANTGQRLADIRSDYFNRGADQQQKLARLGMSNTTVGTTLESGNLRDMEASLDRASNELSGREIGILNQRQASLNQLSQADQQRRLGIMDRGQSTMNDLQQRI</sequence>
<comment type="caution">
    <text evidence="2">The sequence shown here is derived from an EMBL/GenBank/DDBJ whole genome shotgun (WGS) entry which is preliminary data.</text>
</comment>
<organism evidence="2">
    <name type="scientific">marine sediment metagenome</name>
    <dbReference type="NCBI Taxonomy" id="412755"/>
    <lineage>
        <taxon>unclassified sequences</taxon>
        <taxon>metagenomes</taxon>
        <taxon>ecological metagenomes</taxon>
    </lineage>
</organism>
<reference evidence="2" key="1">
    <citation type="journal article" date="2015" name="Nature">
        <title>Complex archaea that bridge the gap between prokaryotes and eukaryotes.</title>
        <authorList>
            <person name="Spang A."/>
            <person name="Saw J.H."/>
            <person name="Jorgensen S.L."/>
            <person name="Zaremba-Niedzwiedzka K."/>
            <person name="Martijn J."/>
            <person name="Lind A.E."/>
            <person name="van Eijk R."/>
            <person name="Schleper C."/>
            <person name="Guy L."/>
            <person name="Ettema T.J."/>
        </authorList>
    </citation>
    <scope>NUCLEOTIDE SEQUENCE</scope>
</reference>
<feature type="compositionally biased region" description="Polar residues" evidence="1">
    <location>
        <begin position="7"/>
        <end position="51"/>
    </location>
</feature>
<dbReference type="AlphaFoldDB" id="A0A0F9KIM6"/>